<feature type="compositionally biased region" description="Basic and acidic residues" evidence="1">
    <location>
        <begin position="101"/>
        <end position="115"/>
    </location>
</feature>
<organism evidence="3 4">
    <name type="scientific">Microbacterium salsuginis</name>
    <dbReference type="NCBI Taxonomy" id="2722803"/>
    <lineage>
        <taxon>Bacteria</taxon>
        <taxon>Bacillati</taxon>
        <taxon>Actinomycetota</taxon>
        <taxon>Actinomycetes</taxon>
        <taxon>Micrococcales</taxon>
        <taxon>Microbacteriaceae</taxon>
        <taxon>Microbacterium</taxon>
    </lineage>
</organism>
<keyword evidence="2" id="KW-0472">Membrane</keyword>
<feature type="region of interest" description="Disordered" evidence="1">
    <location>
        <begin position="123"/>
        <end position="142"/>
    </location>
</feature>
<evidence type="ECO:0000256" key="2">
    <source>
        <dbReference type="SAM" id="Phobius"/>
    </source>
</evidence>
<keyword evidence="2" id="KW-1133">Transmembrane helix</keyword>
<comment type="caution">
    <text evidence="3">The sequence shown here is derived from an EMBL/GenBank/DDBJ whole genome shotgun (WGS) entry which is preliminary data.</text>
</comment>
<sequence length="142" mass="14328">MSTRPHLVRSVPFWGLVVVSLATAAGGAYLLSDRLGTMTTVLTAGTATPVDVYVGQSMAVAGAVVLGAGIIGLLLALAIAALSTLRPRAAAEPAEAADASDEPHMDADPTDHGYERGLGYTEAVPTVGRTADADEDAAVAAR</sequence>
<feature type="region of interest" description="Disordered" evidence="1">
    <location>
        <begin position="91"/>
        <end position="117"/>
    </location>
</feature>
<dbReference type="EMBL" id="JABACI010000006">
    <property type="protein sequence ID" value="NLP86036.1"/>
    <property type="molecule type" value="Genomic_DNA"/>
</dbReference>
<accession>A0ABX1KG42</accession>
<gene>
    <name evidence="3" type="ORF">HF576_19560</name>
</gene>
<protein>
    <submittedName>
        <fullName evidence="3">Dinucleotide-utilizing enzyme</fullName>
    </submittedName>
</protein>
<dbReference type="Proteomes" id="UP001429745">
    <property type="component" value="Unassembled WGS sequence"/>
</dbReference>
<evidence type="ECO:0000256" key="1">
    <source>
        <dbReference type="SAM" id="MobiDB-lite"/>
    </source>
</evidence>
<feature type="compositionally biased region" description="Acidic residues" evidence="1">
    <location>
        <begin position="133"/>
        <end position="142"/>
    </location>
</feature>
<reference evidence="3 4" key="1">
    <citation type="submission" date="2020-04" db="EMBL/GenBank/DDBJ databases">
        <title>CFH 90308 Microbacterium sp.</title>
        <authorList>
            <person name="Nie G."/>
            <person name="Ming H."/>
            <person name="Xia T."/>
        </authorList>
    </citation>
    <scope>NUCLEOTIDE SEQUENCE [LARGE SCALE GENOMIC DNA]</scope>
    <source>
        <strain evidence="3 4">CFH 90308</strain>
    </source>
</reference>
<keyword evidence="4" id="KW-1185">Reference proteome</keyword>
<name>A0ABX1KG42_9MICO</name>
<feature type="transmembrane region" description="Helical" evidence="2">
    <location>
        <begin position="12"/>
        <end position="31"/>
    </location>
</feature>
<feature type="transmembrane region" description="Helical" evidence="2">
    <location>
        <begin position="58"/>
        <end position="82"/>
    </location>
</feature>
<dbReference type="RefSeq" id="WP_168914514.1">
    <property type="nucleotide sequence ID" value="NZ_JABACI010000006.1"/>
</dbReference>
<proteinExistence type="predicted"/>
<evidence type="ECO:0000313" key="4">
    <source>
        <dbReference type="Proteomes" id="UP001429745"/>
    </source>
</evidence>
<keyword evidence="2" id="KW-0812">Transmembrane</keyword>
<evidence type="ECO:0000313" key="3">
    <source>
        <dbReference type="EMBL" id="NLP86036.1"/>
    </source>
</evidence>